<reference evidence="1 2" key="1">
    <citation type="submission" date="2019-03" db="EMBL/GenBank/DDBJ databases">
        <title>Genome sequence of Lentibacillus salicampi ATCC BAA-719.</title>
        <authorList>
            <person name="Maclea K.S."/>
            <person name="Simoes Junior M."/>
        </authorList>
    </citation>
    <scope>NUCLEOTIDE SEQUENCE [LARGE SCALE GENOMIC DNA]</scope>
    <source>
        <strain evidence="1 2">ATCC BAA-719</strain>
    </source>
</reference>
<dbReference type="Gene3D" id="3.40.50.1000">
    <property type="entry name" value="HAD superfamily/HAD-like"/>
    <property type="match status" value="1"/>
</dbReference>
<dbReference type="PANTHER" id="PTHR10000:SF25">
    <property type="entry name" value="PHOSPHATASE YKRA-RELATED"/>
    <property type="match status" value="1"/>
</dbReference>
<dbReference type="GO" id="GO:0000287">
    <property type="term" value="F:magnesium ion binding"/>
    <property type="evidence" value="ECO:0007669"/>
    <property type="project" value="TreeGrafter"/>
</dbReference>
<dbReference type="Pfam" id="PF08282">
    <property type="entry name" value="Hydrolase_3"/>
    <property type="match status" value="1"/>
</dbReference>
<dbReference type="Proteomes" id="UP000298484">
    <property type="component" value="Unassembled WGS sequence"/>
</dbReference>
<protein>
    <submittedName>
        <fullName evidence="1">Cof-type HAD-IIB family hydrolase</fullName>
    </submittedName>
</protein>
<dbReference type="AlphaFoldDB" id="A0A4Y9A8U5"/>
<dbReference type="PANTHER" id="PTHR10000">
    <property type="entry name" value="PHOSPHOSERINE PHOSPHATASE"/>
    <property type="match status" value="1"/>
</dbReference>
<evidence type="ECO:0000313" key="2">
    <source>
        <dbReference type="Proteomes" id="UP000298484"/>
    </source>
</evidence>
<dbReference type="SUPFAM" id="SSF56784">
    <property type="entry name" value="HAD-like"/>
    <property type="match status" value="1"/>
</dbReference>
<evidence type="ECO:0000313" key="1">
    <source>
        <dbReference type="EMBL" id="TFJ91672.1"/>
    </source>
</evidence>
<dbReference type="EMBL" id="SRHY01000043">
    <property type="protein sequence ID" value="TFJ91672.1"/>
    <property type="molecule type" value="Genomic_DNA"/>
</dbReference>
<sequence length="266" mass="29710">MVQKLIFFDIDGTLLNDEKQLPGSTRQAINELQTAGHLVAIATGRAPFAFKSIQKELNINSYVSTNGQYVVHDNEVIYKNPITPTILEGLEKYSAERNHPLVHLNNNDWYSNTKHHPFIKEAIDSLKIGRDVTYDPEFYRDGEVYQTLLFCADGEAEYNRTFDQLNFVRWHNYSVDVTPSGGSKAEGISRLIRQLQIPANDIYAFGDGLNDIEMLRSIQNSFAMGNASDVVKKAASSVTKDVNDDGIWHGLKMAGLLGKGHSTAAE</sequence>
<gene>
    <name evidence="1" type="ORF">E4U82_16490</name>
</gene>
<dbReference type="GO" id="GO:0016791">
    <property type="term" value="F:phosphatase activity"/>
    <property type="evidence" value="ECO:0007669"/>
    <property type="project" value="TreeGrafter"/>
</dbReference>
<dbReference type="SFLD" id="SFLDG01140">
    <property type="entry name" value="C2.B:_Phosphomannomutase_and_P"/>
    <property type="match status" value="1"/>
</dbReference>
<dbReference type="InterPro" id="IPR006379">
    <property type="entry name" value="HAD-SF_hydro_IIB"/>
</dbReference>
<accession>A0A4Y9A8U5</accession>
<dbReference type="GO" id="GO:0005829">
    <property type="term" value="C:cytosol"/>
    <property type="evidence" value="ECO:0007669"/>
    <property type="project" value="TreeGrafter"/>
</dbReference>
<dbReference type="SFLD" id="SFLDG01144">
    <property type="entry name" value="C2.B.4:_PGP_Like"/>
    <property type="match status" value="1"/>
</dbReference>
<organism evidence="1 2">
    <name type="scientific">Lentibacillus salicampi</name>
    <dbReference type="NCBI Taxonomy" id="175306"/>
    <lineage>
        <taxon>Bacteria</taxon>
        <taxon>Bacillati</taxon>
        <taxon>Bacillota</taxon>
        <taxon>Bacilli</taxon>
        <taxon>Bacillales</taxon>
        <taxon>Bacillaceae</taxon>
        <taxon>Lentibacillus</taxon>
    </lineage>
</organism>
<dbReference type="NCBIfam" id="TIGR01484">
    <property type="entry name" value="HAD-SF-IIB"/>
    <property type="match status" value="1"/>
</dbReference>
<proteinExistence type="predicted"/>
<dbReference type="RefSeq" id="WP_135111273.1">
    <property type="nucleotide sequence ID" value="NZ_SRHY01000043.1"/>
</dbReference>
<comment type="caution">
    <text evidence="1">The sequence shown here is derived from an EMBL/GenBank/DDBJ whole genome shotgun (WGS) entry which is preliminary data.</text>
</comment>
<keyword evidence="1" id="KW-0378">Hydrolase</keyword>
<dbReference type="Gene3D" id="3.30.1240.10">
    <property type="match status" value="1"/>
</dbReference>
<dbReference type="SFLD" id="SFLDS00003">
    <property type="entry name" value="Haloacid_Dehalogenase"/>
    <property type="match status" value="1"/>
</dbReference>
<dbReference type="InterPro" id="IPR023214">
    <property type="entry name" value="HAD_sf"/>
</dbReference>
<keyword evidence="2" id="KW-1185">Reference proteome</keyword>
<dbReference type="InterPro" id="IPR036412">
    <property type="entry name" value="HAD-like_sf"/>
</dbReference>
<dbReference type="OrthoDB" id="9810101at2"/>
<dbReference type="CDD" id="cd07517">
    <property type="entry name" value="HAD_HPP"/>
    <property type="match status" value="1"/>
</dbReference>
<dbReference type="InterPro" id="IPR000150">
    <property type="entry name" value="Cof"/>
</dbReference>
<dbReference type="NCBIfam" id="TIGR00099">
    <property type="entry name" value="Cof-subfamily"/>
    <property type="match status" value="1"/>
</dbReference>
<name>A0A4Y9A8U5_9BACI</name>
<dbReference type="PROSITE" id="PS01228">
    <property type="entry name" value="COF_1"/>
    <property type="match status" value="1"/>
</dbReference>